<feature type="domain" description="Fibronectin type III-like" evidence="11">
    <location>
        <begin position="816"/>
        <end position="884"/>
    </location>
</feature>
<dbReference type="InterPro" id="IPR017853">
    <property type="entry name" value="GH"/>
</dbReference>
<dbReference type="Gene3D" id="3.40.50.1700">
    <property type="entry name" value="Glycoside hydrolase family 3 C-terminal domain"/>
    <property type="match status" value="1"/>
</dbReference>
<dbReference type="GO" id="GO:0008422">
    <property type="term" value="F:beta-glucosidase activity"/>
    <property type="evidence" value="ECO:0007669"/>
    <property type="project" value="UniProtKB-EC"/>
</dbReference>
<dbReference type="InterPro" id="IPR036962">
    <property type="entry name" value="Glyco_hydro_3_N_sf"/>
</dbReference>
<dbReference type="EMBL" id="ML996082">
    <property type="protein sequence ID" value="KAF2156266.1"/>
    <property type="molecule type" value="Genomic_DNA"/>
</dbReference>
<keyword evidence="6" id="KW-0325">Glycoprotein</keyword>
<comment type="catalytic activity">
    <reaction evidence="1">
        <text>Hydrolysis of terminal, non-reducing beta-D-glucosyl residues with release of beta-D-glucose.</text>
        <dbReference type="EC" id="3.2.1.21"/>
    </reaction>
</comment>
<evidence type="ECO:0000313" key="12">
    <source>
        <dbReference type="EMBL" id="KAF2156266.1"/>
    </source>
</evidence>
<dbReference type="InterPro" id="IPR050288">
    <property type="entry name" value="Cellulose_deg_GH3"/>
</dbReference>
<dbReference type="PANTHER" id="PTHR42715:SF29">
    <property type="entry name" value="BETA-GLUCOSIDASE A-RELATED"/>
    <property type="match status" value="1"/>
</dbReference>
<feature type="chain" id="PRO_5040433447" description="beta-glucosidase" evidence="10">
    <location>
        <begin position="20"/>
        <end position="894"/>
    </location>
</feature>
<dbReference type="EC" id="3.2.1.21" evidence="4"/>
<dbReference type="SUPFAM" id="SSF51445">
    <property type="entry name" value="(Trans)glycosidases"/>
    <property type="match status" value="1"/>
</dbReference>
<dbReference type="InterPro" id="IPR036881">
    <property type="entry name" value="Glyco_hydro_3_C_sf"/>
</dbReference>
<dbReference type="Proteomes" id="UP000799439">
    <property type="component" value="Unassembled WGS sequence"/>
</dbReference>
<feature type="non-terminal residue" evidence="12">
    <location>
        <position position="894"/>
    </location>
</feature>
<name>A0A9P4MR63_9PEZI</name>
<dbReference type="FunFam" id="3.20.20.300:FF:000002">
    <property type="entry name" value="Probable beta-glucosidase"/>
    <property type="match status" value="1"/>
</dbReference>
<gene>
    <name evidence="12" type="ORF">K461DRAFT_237530</name>
</gene>
<evidence type="ECO:0000256" key="5">
    <source>
        <dbReference type="ARBA" id="ARBA00022801"/>
    </source>
</evidence>
<keyword evidence="10" id="KW-0732">Signal</keyword>
<dbReference type="SUPFAM" id="SSF52279">
    <property type="entry name" value="Beta-D-glucan exohydrolase, C-terminal domain"/>
    <property type="match status" value="1"/>
</dbReference>
<evidence type="ECO:0000259" key="11">
    <source>
        <dbReference type="SMART" id="SM01217"/>
    </source>
</evidence>
<dbReference type="OrthoDB" id="416222at2759"/>
<evidence type="ECO:0000256" key="4">
    <source>
        <dbReference type="ARBA" id="ARBA00012744"/>
    </source>
</evidence>
<dbReference type="Pfam" id="PF00933">
    <property type="entry name" value="Glyco_hydro_3"/>
    <property type="match status" value="1"/>
</dbReference>
<evidence type="ECO:0000256" key="9">
    <source>
        <dbReference type="ARBA" id="ARBA00023326"/>
    </source>
</evidence>
<dbReference type="AlphaFoldDB" id="A0A9P4MR63"/>
<keyword evidence="9" id="KW-0624">Polysaccharide degradation</keyword>
<evidence type="ECO:0000313" key="13">
    <source>
        <dbReference type="Proteomes" id="UP000799439"/>
    </source>
</evidence>
<keyword evidence="8" id="KW-0326">Glycosidase</keyword>
<evidence type="ECO:0000256" key="2">
    <source>
        <dbReference type="ARBA" id="ARBA00004987"/>
    </source>
</evidence>
<reference evidence="12" key="1">
    <citation type="journal article" date="2020" name="Stud. Mycol.">
        <title>101 Dothideomycetes genomes: a test case for predicting lifestyles and emergence of pathogens.</title>
        <authorList>
            <person name="Haridas S."/>
            <person name="Albert R."/>
            <person name="Binder M."/>
            <person name="Bloem J."/>
            <person name="Labutti K."/>
            <person name="Salamov A."/>
            <person name="Andreopoulos B."/>
            <person name="Baker S."/>
            <person name="Barry K."/>
            <person name="Bills G."/>
            <person name="Bluhm B."/>
            <person name="Cannon C."/>
            <person name="Castanera R."/>
            <person name="Culley D."/>
            <person name="Daum C."/>
            <person name="Ezra D."/>
            <person name="Gonzalez J."/>
            <person name="Henrissat B."/>
            <person name="Kuo A."/>
            <person name="Liang C."/>
            <person name="Lipzen A."/>
            <person name="Lutzoni F."/>
            <person name="Magnuson J."/>
            <person name="Mondo S."/>
            <person name="Nolan M."/>
            <person name="Ohm R."/>
            <person name="Pangilinan J."/>
            <person name="Park H.-J."/>
            <person name="Ramirez L."/>
            <person name="Alfaro M."/>
            <person name="Sun H."/>
            <person name="Tritt A."/>
            <person name="Yoshinaga Y."/>
            <person name="Zwiers L.-H."/>
            <person name="Turgeon B."/>
            <person name="Goodwin S."/>
            <person name="Spatafora J."/>
            <person name="Crous P."/>
            <person name="Grigoriev I."/>
        </authorList>
    </citation>
    <scope>NUCLEOTIDE SEQUENCE</scope>
    <source>
        <strain evidence="12">CBS 260.36</strain>
    </source>
</reference>
<dbReference type="InterPro" id="IPR002772">
    <property type="entry name" value="Glyco_hydro_3_C"/>
</dbReference>
<dbReference type="PANTHER" id="PTHR42715">
    <property type="entry name" value="BETA-GLUCOSIDASE"/>
    <property type="match status" value="1"/>
</dbReference>
<evidence type="ECO:0000256" key="7">
    <source>
        <dbReference type="ARBA" id="ARBA00023277"/>
    </source>
</evidence>
<dbReference type="InterPro" id="IPR001764">
    <property type="entry name" value="Glyco_hydro_3_N"/>
</dbReference>
<dbReference type="FunFam" id="3.40.50.1700:FF:000003">
    <property type="entry name" value="Probable beta-glucosidase"/>
    <property type="match status" value="1"/>
</dbReference>
<keyword evidence="7" id="KW-0119">Carbohydrate metabolism</keyword>
<comment type="caution">
    <text evidence="12">The sequence shown here is derived from an EMBL/GenBank/DDBJ whole genome shotgun (WGS) entry which is preliminary data.</text>
</comment>
<evidence type="ECO:0000256" key="6">
    <source>
        <dbReference type="ARBA" id="ARBA00023180"/>
    </source>
</evidence>
<dbReference type="InterPro" id="IPR026891">
    <property type="entry name" value="Fn3-like"/>
</dbReference>
<comment type="similarity">
    <text evidence="3">Belongs to the glycosyl hydrolase 3 family.</text>
</comment>
<comment type="pathway">
    <text evidence="2">Glycan metabolism; cellulose degradation.</text>
</comment>
<evidence type="ECO:0000256" key="3">
    <source>
        <dbReference type="ARBA" id="ARBA00005336"/>
    </source>
</evidence>
<evidence type="ECO:0000256" key="8">
    <source>
        <dbReference type="ARBA" id="ARBA00023295"/>
    </source>
</evidence>
<proteinExistence type="inferred from homology"/>
<accession>A0A9P4MR63</accession>
<dbReference type="GO" id="GO:0009251">
    <property type="term" value="P:glucan catabolic process"/>
    <property type="evidence" value="ECO:0007669"/>
    <property type="project" value="TreeGrafter"/>
</dbReference>
<protein>
    <recommendedName>
        <fullName evidence="4">beta-glucosidase</fullName>
        <ecNumber evidence="4">3.2.1.21</ecNumber>
    </recommendedName>
</protein>
<keyword evidence="5 12" id="KW-0378">Hydrolase</keyword>
<feature type="signal peptide" evidence="10">
    <location>
        <begin position="1"/>
        <end position="19"/>
    </location>
</feature>
<evidence type="ECO:0000256" key="1">
    <source>
        <dbReference type="ARBA" id="ARBA00000448"/>
    </source>
</evidence>
<evidence type="ECO:0000256" key="10">
    <source>
        <dbReference type="SAM" id="SignalP"/>
    </source>
</evidence>
<dbReference type="Gene3D" id="3.20.20.300">
    <property type="entry name" value="Glycoside hydrolase, family 3, N-terminal domain"/>
    <property type="match status" value="1"/>
</dbReference>
<dbReference type="Gene3D" id="2.60.40.10">
    <property type="entry name" value="Immunoglobulins"/>
    <property type="match status" value="1"/>
</dbReference>
<dbReference type="InterPro" id="IPR013783">
    <property type="entry name" value="Ig-like_fold"/>
</dbReference>
<dbReference type="Pfam" id="PF01915">
    <property type="entry name" value="Glyco_hydro_3_C"/>
    <property type="match status" value="1"/>
</dbReference>
<dbReference type="SMART" id="SM01217">
    <property type="entry name" value="Fn3_like"/>
    <property type="match status" value="1"/>
</dbReference>
<dbReference type="PRINTS" id="PR00133">
    <property type="entry name" value="GLHYDRLASE3"/>
</dbReference>
<keyword evidence="13" id="KW-1185">Reference proteome</keyword>
<organism evidence="12 13">
    <name type="scientific">Myriangium duriaei CBS 260.36</name>
    <dbReference type="NCBI Taxonomy" id="1168546"/>
    <lineage>
        <taxon>Eukaryota</taxon>
        <taxon>Fungi</taxon>
        <taxon>Dikarya</taxon>
        <taxon>Ascomycota</taxon>
        <taxon>Pezizomycotina</taxon>
        <taxon>Dothideomycetes</taxon>
        <taxon>Dothideomycetidae</taxon>
        <taxon>Myriangiales</taxon>
        <taxon>Myriangiaceae</taxon>
        <taxon>Myriangium</taxon>
    </lineage>
</organism>
<sequence length="894" mass="95959">MVYKALPLALAAAFTTVNGQTTATTFGNYGNFGSPFPDTTYRNATSPNPAVAAGAQINQTSPEKFPSPWGTGAGDWSAAYQKAKAIVSQMTLEEKVNVTTGVGWEGERCVGNTGAADRVGFPSLCLQDSPLGVRDTDYNSVFAAGVNVAATWNRGLAYARGAGMGAEHRGKGVDIQLGPVAGPLGRTPEGGRGWEGFSPDPYLTGVLFADSIQGIQSQNVMACAKHYILNEQEHFRQIPESAGYGFNITEPVSMNVDDVTLHELYLWPFANGIKAGAASVMCSYNQINNSHACQNSYVLNYLLKEELGFQGFVMSDWSATYSGVYAALSGLDMTMPGDIGFDDGNSYFGSNLTIAILNGTLPQWRLDDMATRIVAAWYYVGRDTVDTDINFSAWTTDTFGYRNFYASKGYGVINEHVDVRGEHAINNRQIAADSIVLLKNNGSVLPLKGNEKFIAVFGEDAGDCPEGPDGFSDRGYDCGSLGIGWGSGTANFASFITPDVALQYEAIQKGIAYQSITNNSALTQIQALARQAQQVNGVCMVFANADSGEGYISQDYNFGDRNNLTFWQNVEPVIANVTAQCNNTVLVVHSGGPLELGPYKNNPNITAILWAGMPGDQSGNGLADVVFGRVNPGGKLPFTIGNTRADYGTDVLYTPNQAVPQIQLEEGVFIDYRAFDRGNVTPVYEFGYGLSYTTFKYSNLKVTNVGAGAYTPTTGQTGPAPTYGTINNDTNAHLFPANFTRLNKYIYPYLSSANLSAAYNYSDYGSTAFIPAGATDGSPQPLSPASGPSGGNPELWDVLYQVTASITNTGSVPGEEVVQLYLSLGGPYDPKVVLRGFDRLSIQPNQTVTFEADIMRRDVSNWDTNAQDWVVSSYPKTVYVGSSSRNLLLSAPLE</sequence>
<dbReference type="Pfam" id="PF14310">
    <property type="entry name" value="Fn3-like"/>
    <property type="match status" value="1"/>
</dbReference>